<dbReference type="SUPFAM" id="SSF53137">
    <property type="entry name" value="Translational machinery components"/>
    <property type="match status" value="1"/>
</dbReference>
<reference evidence="8" key="1">
    <citation type="submission" date="2019-07" db="EMBL/GenBank/DDBJ databases">
        <authorList>
            <person name="Dittberner H."/>
        </authorList>
    </citation>
    <scope>NUCLEOTIDE SEQUENCE [LARGE SCALE GENOMIC DNA]</scope>
</reference>
<feature type="domain" description="AB hydrolase-1" evidence="7">
    <location>
        <begin position="58"/>
        <end position="301"/>
    </location>
</feature>
<dbReference type="PANTHER" id="PTHR43248:SF3">
    <property type="entry name" value="AB HYDROLASE-1 DOMAIN-CONTAINING PROTEIN"/>
    <property type="match status" value="1"/>
</dbReference>
<dbReference type="InterPro" id="IPR029058">
    <property type="entry name" value="AB_hydrolase_fold"/>
</dbReference>
<dbReference type="InterPro" id="IPR000073">
    <property type="entry name" value="AB_hydrolase_1"/>
</dbReference>
<evidence type="ECO:0000256" key="4">
    <source>
        <dbReference type="ARBA" id="ARBA00022980"/>
    </source>
</evidence>
<dbReference type="SUPFAM" id="SSF53474">
    <property type="entry name" value="alpha/beta-Hydrolases"/>
    <property type="match status" value="1"/>
</dbReference>
<dbReference type="Pfam" id="PF00411">
    <property type="entry name" value="Ribosomal_S11"/>
    <property type="match status" value="1"/>
</dbReference>
<keyword evidence="4 6" id="KW-0689">Ribosomal protein</keyword>
<keyword evidence="9" id="KW-1185">Reference proteome</keyword>
<evidence type="ECO:0000313" key="9">
    <source>
        <dbReference type="Proteomes" id="UP000489600"/>
    </source>
</evidence>
<dbReference type="Gene3D" id="3.30.420.80">
    <property type="entry name" value="Ribosomal protein S11"/>
    <property type="match status" value="1"/>
</dbReference>
<dbReference type="HAMAP" id="MF_01310">
    <property type="entry name" value="Ribosomal_uS11"/>
    <property type="match status" value="1"/>
</dbReference>
<dbReference type="PROSITE" id="PS00054">
    <property type="entry name" value="RIBOSOMAL_S11"/>
    <property type="match status" value="1"/>
</dbReference>
<dbReference type="NCBIfam" id="NF007176">
    <property type="entry name" value="PRK09607.1"/>
    <property type="match status" value="1"/>
</dbReference>
<dbReference type="GO" id="GO:1990904">
    <property type="term" value="C:ribonucleoprotein complex"/>
    <property type="evidence" value="ECO:0007669"/>
    <property type="project" value="UniProtKB-KW"/>
</dbReference>
<proteinExistence type="inferred from homology"/>
<dbReference type="FunFam" id="3.30.420.80:FF:000002">
    <property type="entry name" value="40S ribosomal protein S14"/>
    <property type="match status" value="1"/>
</dbReference>
<dbReference type="Gene3D" id="3.40.50.1820">
    <property type="entry name" value="alpha/beta hydrolase"/>
    <property type="match status" value="1"/>
</dbReference>
<dbReference type="GO" id="GO:0006412">
    <property type="term" value="P:translation"/>
    <property type="evidence" value="ECO:0007669"/>
    <property type="project" value="InterPro"/>
</dbReference>
<dbReference type="InterPro" id="IPR036967">
    <property type="entry name" value="Ribosomal_uS11_sf"/>
</dbReference>
<dbReference type="InterPro" id="IPR018102">
    <property type="entry name" value="Ribosomal_uS11_CS"/>
</dbReference>
<dbReference type="GO" id="GO:0003735">
    <property type="term" value="F:structural constituent of ribosome"/>
    <property type="evidence" value="ECO:0007669"/>
    <property type="project" value="InterPro"/>
</dbReference>
<evidence type="ECO:0000256" key="1">
    <source>
        <dbReference type="ARBA" id="ARBA00006194"/>
    </source>
</evidence>
<evidence type="ECO:0000256" key="2">
    <source>
        <dbReference type="ARBA" id="ARBA00010088"/>
    </source>
</evidence>
<organism evidence="8 9">
    <name type="scientific">Arabis nemorensis</name>
    <dbReference type="NCBI Taxonomy" id="586526"/>
    <lineage>
        <taxon>Eukaryota</taxon>
        <taxon>Viridiplantae</taxon>
        <taxon>Streptophyta</taxon>
        <taxon>Embryophyta</taxon>
        <taxon>Tracheophyta</taxon>
        <taxon>Spermatophyta</taxon>
        <taxon>Magnoliopsida</taxon>
        <taxon>eudicotyledons</taxon>
        <taxon>Gunneridae</taxon>
        <taxon>Pentapetalae</taxon>
        <taxon>rosids</taxon>
        <taxon>malvids</taxon>
        <taxon>Brassicales</taxon>
        <taxon>Brassicaceae</taxon>
        <taxon>Arabideae</taxon>
        <taxon>Arabis</taxon>
    </lineage>
</organism>
<evidence type="ECO:0000259" key="7">
    <source>
        <dbReference type="Pfam" id="PF12697"/>
    </source>
</evidence>
<dbReference type="Pfam" id="PF12697">
    <property type="entry name" value="Abhydrolase_6"/>
    <property type="match status" value="1"/>
</dbReference>
<sequence length="452" mass="50228">MARTLKNRLESRFLIRFLQSPTLFASCFTSFRSLQTLAYEEVRSSGDRKCESTAIILHGLLGSGHWKMILVDLRNHGRSTEVEGINPPHDLVNSAKDLADLVKASGWNWPDVVIGHSLGGKVALQFMESCARGDYGEFASPPKQLWVLDSVPGEVKAEKSDGEVEKVLQTLQSLPSPIPSRKWLVDHMVELGFSRSLSEWIGSNLKRSGDSETWAFNLDGAVQMFNSYRETSYWSLLENPPKETEISFVIAEKSDRWDQDTTKRLETIAKQRQNISEGKVATHLLRNSGHWVHTDNPKGLLEISKKKTREPKVENVTLGPAVREGENVFGVVHIFASFNDTFIHVTDLSGRETLVRITGGMKVKADRDESSPYAAMLAAQDVAQRCKELGITAMHVKLRATGGNKTKTPGPGAQSALRALARSGMKIGRIEDVTPIPTDSTRRKGGRRGRRL</sequence>
<accession>A0A565BVR5</accession>
<dbReference type="EMBL" id="CABITT030000005">
    <property type="protein sequence ID" value="VVB05484.1"/>
    <property type="molecule type" value="Genomic_DNA"/>
</dbReference>
<comment type="similarity">
    <text evidence="2">Belongs to the peptidase S33 family.</text>
</comment>
<evidence type="ECO:0000256" key="6">
    <source>
        <dbReference type="RuleBase" id="RU003629"/>
    </source>
</evidence>
<comment type="caution">
    <text evidence="8">The sequence shown here is derived from an EMBL/GenBank/DDBJ whole genome shotgun (WGS) entry which is preliminary data.</text>
</comment>
<dbReference type="GO" id="GO:0005840">
    <property type="term" value="C:ribosome"/>
    <property type="evidence" value="ECO:0007669"/>
    <property type="project" value="UniProtKB-KW"/>
</dbReference>
<gene>
    <name evidence="8" type="ORF">ANE_LOCUS15928</name>
</gene>
<evidence type="ECO:0000256" key="3">
    <source>
        <dbReference type="ARBA" id="ARBA00022801"/>
    </source>
</evidence>
<dbReference type="OrthoDB" id="1066752at2759"/>
<dbReference type="Proteomes" id="UP000489600">
    <property type="component" value="Unassembled WGS sequence"/>
</dbReference>
<dbReference type="PANTHER" id="PTHR43248">
    <property type="entry name" value="2-SUCCINYL-6-HYDROXY-2,4-CYCLOHEXADIENE-1-CARBOXYLATE SYNTHASE"/>
    <property type="match status" value="1"/>
</dbReference>
<evidence type="ECO:0000313" key="8">
    <source>
        <dbReference type="EMBL" id="VVB05484.1"/>
    </source>
</evidence>
<dbReference type="AlphaFoldDB" id="A0A565BVR5"/>
<keyword evidence="3" id="KW-0378">Hydrolase</keyword>
<evidence type="ECO:0000256" key="5">
    <source>
        <dbReference type="ARBA" id="ARBA00023274"/>
    </source>
</evidence>
<keyword evidence="5 6" id="KW-0687">Ribonucleoprotein</keyword>
<name>A0A565BVR5_9BRAS</name>
<dbReference type="InterPro" id="IPR001971">
    <property type="entry name" value="Ribosomal_uS11"/>
</dbReference>
<protein>
    <recommendedName>
        <fullName evidence="7">AB hydrolase-1 domain-containing protein</fullName>
    </recommendedName>
</protein>
<dbReference type="PROSITE" id="PS51257">
    <property type="entry name" value="PROKAR_LIPOPROTEIN"/>
    <property type="match status" value="1"/>
</dbReference>
<comment type="similarity">
    <text evidence="1 6">Belongs to the universal ribosomal protein uS11 family.</text>
</comment>
<dbReference type="InterPro" id="IPR051601">
    <property type="entry name" value="Serine_prot/Carboxylest_S33"/>
</dbReference>
<dbReference type="GO" id="GO:0016787">
    <property type="term" value="F:hydrolase activity"/>
    <property type="evidence" value="ECO:0007669"/>
    <property type="project" value="UniProtKB-KW"/>
</dbReference>